<comment type="similarity">
    <text evidence="1">Belongs to the cytidylyltransferase family.</text>
</comment>
<dbReference type="Gene3D" id="3.40.50.620">
    <property type="entry name" value="HUPs"/>
    <property type="match status" value="1"/>
</dbReference>
<dbReference type="InterPro" id="IPR044608">
    <property type="entry name" value="Ect1/PCYT2"/>
</dbReference>
<evidence type="ECO:0000256" key="1">
    <source>
        <dbReference type="ARBA" id="ARBA00010101"/>
    </source>
</evidence>
<evidence type="ECO:0000256" key="8">
    <source>
        <dbReference type="ARBA" id="ARBA00025707"/>
    </source>
</evidence>
<keyword evidence="4" id="KW-0548">Nucleotidyltransferase</keyword>
<keyword evidence="7" id="KW-1208">Phospholipid metabolism</keyword>
<gene>
    <name evidence="9" type="ORF">PCOR1329_LOCUS69046</name>
</gene>
<name>A0ABN9WNM3_9DINO</name>
<evidence type="ECO:0000313" key="9">
    <source>
        <dbReference type="EMBL" id="CAK0888224.1"/>
    </source>
</evidence>
<evidence type="ECO:0000256" key="2">
    <source>
        <dbReference type="ARBA" id="ARBA00022516"/>
    </source>
</evidence>
<dbReference type="EMBL" id="CAUYUJ010019045">
    <property type="protein sequence ID" value="CAK0888224.1"/>
    <property type="molecule type" value="Genomic_DNA"/>
</dbReference>
<keyword evidence="6" id="KW-0594">Phospholipid biosynthesis</keyword>
<evidence type="ECO:0000256" key="3">
    <source>
        <dbReference type="ARBA" id="ARBA00022679"/>
    </source>
</evidence>
<evidence type="ECO:0000313" key="10">
    <source>
        <dbReference type="Proteomes" id="UP001189429"/>
    </source>
</evidence>
<organism evidence="9 10">
    <name type="scientific">Prorocentrum cordatum</name>
    <dbReference type="NCBI Taxonomy" id="2364126"/>
    <lineage>
        <taxon>Eukaryota</taxon>
        <taxon>Sar</taxon>
        <taxon>Alveolata</taxon>
        <taxon>Dinophyceae</taxon>
        <taxon>Prorocentrales</taxon>
        <taxon>Prorocentraceae</taxon>
        <taxon>Prorocentrum</taxon>
    </lineage>
</organism>
<dbReference type="PANTHER" id="PTHR45780:SF2">
    <property type="entry name" value="ETHANOLAMINE-PHOSPHATE CYTIDYLYLTRANSFERASE"/>
    <property type="match status" value="1"/>
</dbReference>
<comment type="pathway">
    <text evidence="8">Phospholipid metabolism.</text>
</comment>
<dbReference type="PANTHER" id="PTHR45780">
    <property type="entry name" value="ETHANOLAMINE-PHOSPHATE CYTIDYLYLTRANSFERASE"/>
    <property type="match status" value="1"/>
</dbReference>
<sequence length="115" mass="12942">MAMHERVLGVLGCRHVDDVLLDAPWVITREMVATLQLSVVVRGTTVRDCEDAVAGPCDPHAVPVELGIHVQLESQVGLTLDAIVDRLQGRRKEVEVRQAEKQRREGEWYRQKHGL</sequence>
<proteinExistence type="inferred from homology"/>
<keyword evidence="3" id="KW-0808">Transferase</keyword>
<evidence type="ECO:0000256" key="7">
    <source>
        <dbReference type="ARBA" id="ARBA00023264"/>
    </source>
</evidence>
<comment type="caution">
    <text evidence="9">The sequence shown here is derived from an EMBL/GenBank/DDBJ whole genome shotgun (WGS) entry which is preliminary data.</text>
</comment>
<dbReference type="Proteomes" id="UP001189429">
    <property type="component" value="Unassembled WGS sequence"/>
</dbReference>
<evidence type="ECO:0000256" key="5">
    <source>
        <dbReference type="ARBA" id="ARBA00023098"/>
    </source>
</evidence>
<accession>A0ABN9WNM3</accession>
<protein>
    <submittedName>
        <fullName evidence="9">Uncharacterized protein</fullName>
    </submittedName>
</protein>
<keyword evidence="5" id="KW-0443">Lipid metabolism</keyword>
<dbReference type="InterPro" id="IPR014729">
    <property type="entry name" value="Rossmann-like_a/b/a_fold"/>
</dbReference>
<keyword evidence="10" id="KW-1185">Reference proteome</keyword>
<keyword evidence="2" id="KW-0444">Lipid biosynthesis</keyword>
<evidence type="ECO:0000256" key="4">
    <source>
        <dbReference type="ARBA" id="ARBA00022695"/>
    </source>
</evidence>
<evidence type="ECO:0000256" key="6">
    <source>
        <dbReference type="ARBA" id="ARBA00023209"/>
    </source>
</evidence>
<reference evidence="9" key="1">
    <citation type="submission" date="2023-10" db="EMBL/GenBank/DDBJ databases">
        <authorList>
            <person name="Chen Y."/>
            <person name="Shah S."/>
            <person name="Dougan E. K."/>
            <person name="Thang M."/>
            <person name="Chan C."/>
        </authorList>
    </citation>
    <scope>NUCLEOTIDE SEQUENCE [LARGE SCALE GENOMIC DNA]</scope>
</reference>